<dbReference type="InterPro" id="IPR050223">
    <property type="entry name" value="D-isomer_2-hydroxyacid_DH"/>
</dbReference>
<accession>A0ABT1YA20</accession>
<dbReference type="InterPro" id="IPR036291">
    <property type="entry name" value="NAD(P)-bd_dom_sf"/>
</dbReference>
<dbReference type="InterPro" id="IPR006139">
    <property type="entry name" value="D-isomer_2_OHA_DH_cat_dom"/>
</dbReference>
<dbReference type="PANTHER" id="PTHR10996:SF277">
    <property type="entry name" value="GLYOXYLATE REDUCTASE_HYDROXYPYRUVATE REDUCTASE"/>
    <property type="match status" value="1"/>
</dbReference>
<evidence type="ECO:0000256" key="2">
    <source>
        <dbReference type="ARBA" id="ARBA00023002"/>
    </source>
</evidence>
<dbReference type="Pfam" id="PF02826">
    <property type="entry name" value="2-Hacid_dh_C"/>
    <property type="match status" value="1"/>
</dbReference>
<gene>
    <name evidence="6" type="ORF">NV381_02370</name>
</gene>
<feature type="domain" description="D-isomer specific 2-hydroxyacid dehydrogenase catalytic" evidence="4">
    <location>
        <begin position="13"/>
        <end position="318"/>
    </location>
</feature>
<keyword evidence="7" id="KW-1185">Reference proteome</keyword>
<evidence type="ECO:0000313" key="7">
    <source>
        <dbReference type="Proteomes" id="UP001300012"/>
    </source>
</evidence>
<comment type="similarity">
    <text evidence="1 3">Belongs to the D-isomer specific 2-hydroxyacid dehydrogenase family.</text>
</comment>
<dbReference type="CDD" id="cd05301">
    <property type="entry name" value="GDH"/>
    <property type="match status" value="1"/>
</dbReference>
<name>A0ABT1YA20_9BACL</name>
<keyword evidence="2 3" id="KW-0560">Oxidoreductase</keyword>
<dbReference type="Proteomes" id="UP001300012">
    <property type="component" value="Unassembled WGS sequence"/>
</dbReference>
<dbReference type="PANTHER" id="PTHR10996">
    <property type="entry name" value="2-HYDROXYACID DEHYDROGENASE-RELATED"/>
    <property type="match status" value="1"/>
</dbReference>
<organism evidence="6 7">
    <name type="scientific">Paenibacillus radicis</name>
    <name type="common">ex Xue et al. 2023</name>
    <dbReference type="NCBI Taxonomy" id="2972489"/>
    <lineage>
        <taxon>Bacteria</taxon>
        <taxon>Bacillati</taxon>
        <taxon>Bacillota</taxon>
        <taxon>Bacilli</taxon>
        <taxon>Bacillales</taxon>
        <taxon>Paenibacillaceae</taxon>
        <taxon>Paenibacillus</taxon>
    </lineage>
</organism>
<dbReference type="InterPro" id="IPR006140">
    <property type="entry name" value="D-isomer_DH_NAD-bd"/>
</dbReference>
<feature type="domain" description="D-isomer specific 2-hydroxyacid dehydrogenase NAD-binding" evidence="5">
    <location>
        <begin position="110"/>
        <end position="286"/>
    </location>
</feature>
<protein>
    <submittedName>
        <fullName evidence="6">D-glycerate dehydrogenase</fullName>
    </submittedName>
</protein>
<dbReference type="PROSITE" id="PS00671">
    <property type="entry name" value="D_2_HYDROXYACID_DH_3"/>
    <property type="match status" value="1"/>
</dbReference>
<dbReference type="RefSeq" id="WP_258211642.1">
    <property type="nucleotide sequence ID" value="NZ_JANQBD010000001.1"/>
</dbReference>
<evidence type="ECO:0000256" key="1">
    <source>
        <dbReference type="ARBA" id="ARBA00005854"/>
    </source>
</evidence>
<evidence type="ECO:0000259" key="5">
    <source>
        <dbReference type="Pfam" id="PF02826"/>
    </source>
</evidence>
<reference evidence="6 7" key="1">
    <citation type="submission" date="2022-08" db="EMBL/GenBank/DDBJ databases">
        <title>Paenibacillus endoradicis sp. nov., Paenibacillus radicibacter sp. nov and Paenibacillus pararadicis sp. nov., three cold-adapted plant growth-promoting bacteria isolated from root of Larix gmelinii in Great Khingan.</title>
        <authorList>
            <person name="Xue H."/>
        </authorList>
    </citation>
    <scope>NUCLEOTIDE SEQUENCE [LARGE SCALE GENOMIC DNA]</scope>
    <source>
        <strain evidence="6 7">N5-1-1-5</strain>
    </source>
</reference>
<dbReference type="InterPro" id="IPR029753">
    <property type="entry name" value="D-isomer_DH_CS"/>
</dbReference>
<sequence>MGKFKVVLTGQTWPSALEKIEEQCEVKVWKEANPIPRALLLEWLKEAEGLFSTGDVKVDAELLAAAPQLRVVAQASVGYDNIDIDACTERGVPFGNTPGVLVEATADLTFALLLAAARRIHEGWDHVRSGNWKSGSGIPFGVDLFGKTLGIVGMGDIGCAVARRAKACGLNIIYHNRSQRKDDELLQARYVGFDDLLHEADFIIVLVPLSNQSRGLFGTEAFAKMKSSAYFINASRGPVVNTDALYEALRNKQIAYAALDVTDPEPISGDHPLLSLSNILITPHVGSATFETRNRMANLAADNLLAGLDRKKLPACVNTSVNFV</sequence>
<evidence type="ECO:0000313" key="6">
    <source>
        <dbReference type="EMBL" id="MCR8630038.1"/>
    </source>
</evidence>
<comment type="caution">
    <text evidence="6">The sequence shown here is derived from an EMBL/GenBank/DDBJ whole genome shotgun (WGS) entry which is preliminary data.</text>
</comment>
<dbReference type="Gene3D" id="3.40.50.720">
    <property type="entry name" value="NAD(P)-binding Rossmann-like Domain"/>
    <property type="match status" value="2"/>
</dbReference>
<evidence type="ECO:0000256" key="3">
    <source>
        <dbReference type="RuleBase" id="RU003719"/>
    </source>
</evidence>
<dbReference type="EMBL" id="JANQBD010000001">
    <property type="protein sequence ID" value="MCR8630038.1"/>
    <property type="molecule type" value="Genomic_DNA"/>
</dbReference>
<proteinExistence type="inferred from homology"/>
<evidence type="ECO:0000259" key="4">
    <source>
        <dbReference type="Pfam" id="PF00389"/>
    </source>
</evidence>
<dbReference type="SUPFAM" id="SSF51735">
    <property type="entry name" value="NAD(P)-binding Rossmann-fold domains"/>
    <property type="match status" value="1"/>
</dbReference>
<dbReference type="Pfam" id="PF00389">
    <property type="entry name" value="2-Hacid_dh"/>
    <property type="match status" value="1"/>
</dbReference>
<dbReference type="SUPFAM" id="SSF52283">
    <property type="entry name" value="Formate/glycerate dehydrogenase catalytic domain-like"/>
    <property type="match status" value="1"/>
</dbReference>